<protein>
    <submittedName>
        <fullName evidence="1">Uncharacterized protein</fullName>
    </submittedName>
</protein>
<accession>A0A3M7RS93</accession>
<organism evidence="1 2">
    <name type="scientific">Brachionus plicatilis</name>
    <name type="common">Marine rotifer</name>
    <name type="synonym">Brachionus muelleri</name>
    <dbReference type="NCBI Taxonomy" id="10195"/>
    <lineage>
        <taxon>Eukaryota</taxon>
        <taxon>Metazoa</taxon>
        <taxon>Spiralia</taxon>
        <taxon>Gnathifera</taxon>
        <taxon>Rotifera</taxon>
        <taxon>Eurotatoria</taxon>
        <taxon>Monogononta</taxon>
        <taxon>Pseudotrocha</taxon>
        <taxon>Ploima</taxon>
        <taxon>Brachionidae</taxon>
        <taxon>Brachionus</taxon>
    </lineage>
</organism>
<evidence type="ECO:0000313" key="2">
    <source>
        <dbReference type="Proteomes" id="UP000276133"/>
    </source>
</evidence>
<name>A0A3M7RS93_BRAPC</name>
<keyword evidence="2" id="KW-1185">Reference proteome</keyword>
<gene>
    <name evidence="1" type="ORF">BpHYR1_028784</name>
</gene>
<dbReference type="EMBL" id="REGN01002743">
    <property type="protein sequence ID" value="RNA26436.1"/>
    <property type="molecule type" value="Genomic_DNA"/>
</dbReference>
<reference evidence="1 2" key="1">
    <citation type="journal article" date="2018" name="Sci. Rep.">
        <title>Genomic signatures of local adaptation to the degree of environmental predictability in rotifers.</title>
        <authorList>
            <person name="Franch-Gras L."/>
            <person name="Hahn C."/>
            <person name="Garcia-Roger E.M."/>
            <person name="Carmona M.J."/>
            <person name="Serra M."/>
            <person name="Gomez A."/>
        </authorList>
    </citation>
    <scope>NUCLEOTIDE SEQUENCE [LARGE SCALE GENOMIC DNA]</scope>
    <source>
        <strain evidence="1">HYR1</strain>
    </source>
</reference>
<proteinExistence type="predicted"/>
<sequence>MKKISLESQKGLSVGLTCHLIRIITLVSNTEPSLTDKLKFEINIKRSKYKLEKIFFFQSNYLTLRE</sequence>
<comment type="caution">
    <text evidence="1">The sequence shown here is derived from an EMBL/GenBank/DDBJ whole genome shotgun (WGS) entry which is preliminary data.</text>
</comment>
<evidence type="ECO:0000313" key="1">
    <source>
        <dbReference type="EMBL" id="RNA26436.1"/>
    </source>
</evidence>
<dbReference type="Proteomes" id="UP000276133">
    <property type="component" value="Unassembled WGS sequence"/>
</dbReference>
<dbReference type="AlphaFoldDB" id="A0A3M7RS93"/>